<accession>A0A5E4X731</accession>
<evidence type="ECO:0000256" key="2">
    <source>
        <dbReference type="HAMAP-Rule" id="MF_00758"/>
    </source>
</evidence>
<dbReference type="NCBIfam" id="NF001267">
    <property type="entry name" value="PRK00228.1-2"/>
    <property type="match status" value="1"/>
</dbReference>
<organism evidence="3 4">
    <name type="scientific">Pandoraea pneumonica</name>
    <dbReference type="NCBI Taxonomy" id="2508299"/>
    <lineage>
        <taxon>Bacteria</taxon>
        <taxon>Pseudomonadati</taxon>
        <taxon>Pseudomonadota</taxon>
        <taxon>Betaproteobacteria</taxon>
        <taxon>Burkholderiales</taxon>
        <taxon>Burkholderiaceae</taxon>
        <taxon>Pandoraea</taxon>
    </lineage>
</organism>
<proteinExistence type="inferred from homology"/>
<dbReference type="SUPFAM" id="SSF143456">
    <property type="entry name" value="VC0467-like"/>
    <property type="match status" value="1"/>
</dbReference>
<dbReference type="NCBIfam" id="NF001266">
    <property type="entry name" value="PRK00228.1-1"/>
    <property type="match status" value="1"/>
</dbReference>
<dbReference type="EMBL" id="CABPSK010000003">
    <property type="protein sequence ID" value="VVE32191.1"/>
    <property type="molecule type" value="Genomic_DNA"/>
</dbReference>
<dbReference type="HAMAP" id="MF_00758">
    <property type="entry name" value="UPF0301"/>
    <property type="match status" value="1"/>
</dbReference>
<name>A0A5E4X731_9BURK</name>
<dbReference type="AlphaFoldDB" id="A0A5E4X731"/>
<dbReference type="GO" id="GO:0005829">
    <property type="term" value="C:cytosol"/>
    <property type="evidence" value="ECO:0007669"/>
    <property type="project" value="TreeGrafter"/>
</dbReference>
<dbReference type="Pfam" id="PF02622">
    <property type="entry name" value="DUF179"/>
    <property type="match status" value="1"/>
</dbReference>
<dbReference type="Gene3D" id="3.40.1740.10">
    <property type="entry name" value="VC0467-like"/>
    <property type="match status" value="1"/>
</dbReference>
<sequence>MAVARCGKPANRPLIKFGPMPNDRINLTNQFLIAMPGMADPTFSGTVVYLCEHSERGAIGLVINRPTDIDLQSLFERLDLKLEIDPLAHQPVFFGGPVQTERGFVLHESTGTAYSSSLSVPGGLEMTTSKDVLEAVANGDGPSRFLLTLGHSGWSAGQLEDEISRNGWLTVAADPGIVFDVPPAERFDAALALLGVSSSMLSADAGHA</sequence>
<dbReference type="PANTHER" id="PTHR30327">
    <property type="entry name" value="UNCHARACTERIZED PROTEIN YQGE"/>
    <property type="match status" value="1"/>
</dbReference>
<evidence type="ECO:0000313" key="3">
    <source>
        <dbReference type="EMBL" id="VVE32191.1"/>
    </source>
</evidence>
<dbReference type="Proteomes" id="UP000366945">
    <property type="component" value="Unassembled WGS sequence"/>
</dbReference>
<evidence type="ECO:0000256" key="1">
    <source>
        <dbReference type="ARBA" id="ARBA00009600"/>
    </source>
</evidence>
<dbReference type="PANTHER" id="PTHR30327:SF1">
    <property type="entry name" value="UPF0301 PROTEIN YQGE"/>
    <property type="match status" value="1"/>
</dbReference>
<protein>
    <recommendedName>
        <fullName evidence="2">UPF0301 protein PPN31114_03720</fullName>
    </recommendedName>
</protein>
<comment type="similarity">
    <text evidence="1 2">Belongs to the UPF0301 (AlgH) family.</text>
</comment>
<gene>
    <name evidence="3" type="ORF">PPN31114_03720</name>
</gene>
<dbReference type="InterPro" id="IPR003774">
    <property type="entry name" value="AlgH-like"/>
</dbReference>
<keyword evidence="4" id="KW-1185">Reference proteome</keyword>
<evidence type="ECO:0000313" key="4">
    <source>
        <dbReference type="Proteomes" id="UP000366945"/>
    </source>
</evidence>
<reference evidence="3 4" key="1">
    <citation type="submission" date="2019-08" db="EMBL/GenBank/DDBJ databases">
        <authorList>
            <person name="Peeters C."/>
        </authorList>
    </citation>
    <scope>NUCLEOTIDE SEQUENCE [LARGE SCALE GENOMIC DNA]</scope>
    <source>
        <strain evidence="3 4">LMG 31114</strain>
    </source>
</reference>